<protein>
    <submittedName>
        <fullName evidence="3">SRPBCC domain-containing protein</fullName>
    </submittedName>
</protein>
<evidence type="ECO:0000256" key="1">
    <source>
        <dbReference type="ARBA" id="ARBA00006817"/>
    </source>
</evidence>
<dbReference type="RefSeq" id="WP_343859459.1">
    <property type="nucleotide sequence ID" value="NZ_BAAACX010000007.1"/>
</dbReference>
<keyword evidence="4" id="KW-1185">Reference proteome</keyword>
<comment type="caution">
    <text evidence="3">The sequence shown here is derived from an EMBL/GenBank/DDBJ whole genome shotgun (WGS) entry which is preliminary data.</text>
</comment>
<organism evidence="3 4">
    <name type="scientific">Paenibacillus motobuensis</name>
    <dbReference type="NCBI Taxonomy" id="295324"/>
    <lineage>
        <taxon>Bacteria</taxon>
        <taxon>Bacillati</taxon>
        <taxon>Bacillota</taxon>
        <taxon>Bacilli</taxon>
        <taxon>Bacillales</taxon>
        <taxon>Paenibacillaceae</taxon>
        <taxon>Paenibacillus</taxon>
    </lineage>
</organism>
<sequence length="133" mass="15402">MEVGKTKSVGYQVGVRRTLPLTLEEAWEMIVSPRGINVWLGEISSYDFSVGANYSTQEGISGEIRVLNERQNVRLTWKKDQWERASTLQIRTIEQLNGKCTISFHQENLPSSKDREEMKVRWEEVLEKLMQGI</sequence>
<gene>
    <name evidence="3" type="ORF">GCM10008933_15180</name>
</gene>
<proteinExistence type="inferred from homology"/>
<feature type="domain" description="Activator of Hsp90 ATPase homologue 1/2-like C-terminal" evidence="2">
    <location>
        <begin position="22"/>
        <end position="130"/>
    </location>
</feature>
<name>A0ABN0Y6H8_9BACL</name>
<dbReference type="SUPFAM" id="SSF55961">
    <property type="entry name" value="Bet v1-like"/>
    <property type="match status" value="1"/>
</dbReference>
<comment type="similarity">
    <text evidence="1">Belongs to the AHA1 family.</text>
</comment>
<dbReference type="InterPro" id="IPR013538">
    <property type="entry name" value="ASHA1/2-like_C"/>
</dbReference>
<dbReference type="Gene3D" id="3.30.530.20">
    <property type="match status" value="1"/>
</dbReference>
<evidence type="ECO:0000259" key="2">
    <source>
        <dbReference type="Pfam" id="PF08327"/>
    </source>
</evidence>
<evidence type="ECO:0000313" key="4">
    <source>
        <dbReference type="Proteomes" id="UP001500340"/>
    </source>
</evidence>
<evidence type="ECO:0000313" key="3">
    <source>
        <dbReference type="EMBL" id="GAA0384987.1"/>
    </source>
</evidence>
<dbReference type="EMBL" id="BAAACX010000007">
    <property type="protein sequence ID" value="GAA0384987.1"/>
    <property type="molecule type" value="Genomic_DNA"/>
</dbReference>
<reference evidence="3 4" key="1">
    <citation type="journal article" date="2019" name="Int. J. Syst. Evol. Microbiol.">
        <title>The Global Catalogue of Microorganisms (GCM) 10K type strain sequencing project: providing services to taxonomists for standard genome sequencing and annotation.</title>
        <authorList>
            <consortium name="The Broad Institute Genomics Platform"/>
            <consortium name="The Broad Institute Genome Sequencing Center for Infectious Disease"/>
            <person name="Wu L."/>
            <person name="Ma J."/>
        </authorList>
    </citation>
    <scope>NUCLEOTIDE SEQUENCE [LARGE SCALE GENOMIC DNA]</scope>
    <source>
        <strain evidence="3 4">JCM 12774</strain>
    </source>
</reference>
<dbReference type="InterPro" id="IPR023393">
    <property type="entry name" value="START-like_dom_sf"/>
</dbReference>
<accession>A0ABN0Y6H8</accession>
<dbReference type="Pfam" id="PF08327">
    <property type="entry name" value="AHSA1"/>
    <property type="match status" value="1"/>
</dbReference>
<dbReference type="Proteomes" id="UP001500340">
    <property type="component" value="Unassembled WGS sequence"/>
</dbReference>